<dbReference type="AlphaFoldDB" id="A0A1M5RCL6"/>
<gene>
    <name evidence="1" type="ORF">SAMN02745207_00459</name>
</gene>
<dbReference type="Proteomes" id="UP000184447">
    <property type="component" value="Unassembled WGS sequence"/>
</dbReference>
<proteinExistence type="predicted"/>
<dbReference type="STRING" id="1121316.SAMN02745207_00459"/>
<name>A0A1M5RCL6_9CLOT</name>
<dbReference type="OrthoDB" id="7068172at2"/>
<organism evidence="1 2">
    <name type="scientific">Clostridium grantii DSM 8605</name>
    <dbReference type="NCBI Taxonomy" id="1121316"/>
    <lineage>
        <taxon>Bacteria</taxon>
        <taxon>Bacillati</taxon>
        <taxon>Bacillota</taxon>
        <taxon>Clostridia</taxon>
        <taxon>Eubacteriales</taxon>
        <taxon>Clostridiaceae</taxon>
        <taxon>Clostridium</taxon>
    </lineage>
</organism>
<evidence type="ECO:0000313" key="2">
    <source>
        <dbReference type="Proteomes" id="UP000184447"/>
    </source>
</evidence>
<evidence type="ECO:0008006" key="3">
    <source>
        <dbReference type="Google" id="ProtNLM"/>
    </source>
</evidence>
<reference evidence="1 2" key="1">
    <citation type="submission" date="2016-11" db="EMBL/GenBank/DDBJ databases">
        <authorList>
            <person name="Jaros S."/>
            <person name="Januszkiewicz K."/>
            <person name="Wedrychowicz H."/>
        </authorList>
    </citation>
    <scope>NUCLEOTIDE SEQUENCE [LARGE SCALE GENOMIC DNA]</scope>
    <source>
        <strain evidence="1 2">DSM 8605</strain>
    </source>
</reference>
<sequence length="411" mass="49285">MECIVEFLHDNYHSKLRNLCQIQSDKYEEALVRYKDTFLSELNLMKRCKKACRRNDNKKIENIHEFINMINEEEVSNFFDEIINIYICWIDSRGDQALENFITLLDKFHLLDFQVDISNEIFFRARQSKGILTPWDMFHIPFNRRYLISNQRYSLTGQPLVYLGMSVLDVLSELNSNLNEFEEVKIATYVFKDSFMVYDLRNDFYKYIKHNLLTEIVEDFTDDFNMEFEQFKNEFFKFILSSICSFEKRKELDSFTFCEEYVIPQLLAQILKKKQFKGVIYSSTKLKEKENDEKYNTKYKDNIAVFTNFNKEHVYDRELFNKLKISNPISLNKSGSINVGDVKYICDKIKSIDIDKRKRKYYNTGLELEQDFTKIKIQGKEYFEHDIGKLHLYLVYILLFEVRNKCLTGGE</sequence>
<dbReference type="RefSeq" id="WP_073336595.1">
    <property type="nucleotide sequence ID" value="NZ_FQXM01000003.1"/>
</dbReference>
<evidence type="ECO:0000313" key="1">
    <source>
        <dbReference type="EMBL" id="SHH24077.1"/>
    </source>
</evidence>
<keyword evidence="2" id="KW-1185">Reference proteome</keyword>
<protein>
    <recommendedName>
        <fullName evidence="3">RES domain-containing protein</fullName>
    </recommendedName>
</protein>
<accession>A0A1M5RCL6</accession>
<dbReference type="EMBL" id="FQXM01000003">
    <property type="protein sequence ID" value="SHH24077.1"/>
    <property type="molecule type" value="Genomic_DNA"/>
</dbReference>